<sequence>MMALVAERRRRRHNFPEPRNGAHHYMRALRGEHTNTLFIAYTVHHGTVDPSTPGVFNNPSTAVVILDP</sequence>
<evidence type="ECO:0000313" key="2">
    <source>
        <dbReference type="Proteomes" id="UP000095282"/>
    </source>
</evidence>
<evidence type="ECO:0000256" key="1">
    <source>
        <dbReference type="SAM" id="MobiDB-lite"/>
    </source>
</evidence>
<proteinExistence type="predicted"/>
<dbReference type="eggNOG" id="KOG1041">
    <property type="taxonomic scope" value="Eukaryota"/>
</dbReference>
<name>A0A1I7U447_9PELO</name>
<organism evidence="2 3">
    <name type="scientific">Caenorhabditis tropicalis</name>
    <dbReference type="NCBI Taxonomy" id="1561998"/>
    <lineage>
        <taxon>Eukaryota</taxon>
        <taxon>Metazoa</taxon>
        <taxon>Ecdysozoa</taxon>
        <taxon>Nematoda</taxon>
        <taxon>Chromadorea</taxon>
        <taxon>Rhabditida</taxon>
        <taxon>Rhabditina</taxon>
        <taxon>Rhabditomorpha</taxon>
        <taxon>Rhabditoidea</taxon>
        <taxon>Rhabditidae</taxon>
        <taxon>Peloderinae</taxon>
        <taxon>Caenorhabditis</taxon>
    </lineage>
</organism>
<evidence type="ECO:0000313" key="3">
    <source>
        <dbReference type="WBParaSite" id="Csp11.Scaffold629.g14655.t1"/>
    </source>
</evidence>
<accession>A0A1I7U447</accession>
<dbReference type="Proteomes" id="UP000095282">
    <property type="component" value="Unplaced"/>
</dbReference>
<dbReference type="AlphaFoldDB" id="A0A1I7U447"/>
<protein>
    <submittedName>
        <fullName evidence="3">Piwi domain-containing protein</fullName>
    </submittedName>
</protein>
<feature type="region of interest" description="Disordered" evidence="1">
    <location>
        <begin position="1"/>
        <end position="21"/>
    </location>
</feature>
<dbReference type="STRING" id="1561998.A0A1I7U447"/>
<reference evidence="3" key="1">
    <citation type="submission" date="2016-11" db="UniProtKB">
        <authorList>
            <consortium name="WormBaseParasite"/>
        </authorList>
    </citation>
    <scope>IDENTIFICATION</scope>
</reference>
<dbReference type="WBParaSite" id="Csp11.Scaffold629.g14655.t1">
    <property type="protein sequence ID" value="Csp11.Scaffold629.g14655.t1"/>
    <property type="gene ID" value="Csp11.Scaffold629.g14655"/>
</dbReference>
<keyword evidence="2" id="KW-1185">Reference proteome</keyword>